<evidence type="ECO:0000313" key="8">
    <source>
        <dbReference type="Proteomes" id="UP001274896"/>
    </source>
</evidence>
<comment type="caution">
    <text evidence="7">The sequence shown here is derived from an EMBL/GenBank/DDBJ whole genome shotgun (WGS) entry which is preliminary data.</text>
</comment>
<dbReference type="Proteomes" id="UP001274896">
    <property type="component" value="Unassembled WGS sequence"/>
</dbReference>
<dbReference type="InterPro" id="IPR026748">
    <property type="entry name" value="Clarin"/>
</dbReference>
<evidence type="ECO:0008006" key="9">
    <source>
        <dbReference type="Google" id="ProtNLM"/>
    </source>
</evidence>
<gene>
    <name evidence="7" type="ORF">QTP70_018094</name>
</gene>
<comment type="similarity">
    <text evidence="2">Belongs to the clarin family.</text>
</comment>
<dbReference type="PANTHER" id="PTHR31548:SF3">
    <property type="entry name" value="CLARIN-3"/>
    <property type="match status" value="1"/>
</dbReference>
<keyword evidence="4 6" id="KW-1133">Transmembrane helix</keyword>
<dbReference type="GO" id="GO:0007605">
    <property type="term" value="P:sensory perception of sound"/>
    <property type="evidence" value="ECO:0007669"/>
    <property type="project" value="UniProtKB-ARBA"/>
</dbReference>
<dbReference type="AlphaFoldDB" id="A0AAE0QPW2"/>
<dbReference type="GO" id="GO:0016020">
    <property type="term" value="C:membrane"/>
    <property type="evidence" value="ECO:0007669"/>
    <property type="project" value="UniProtKB-SubCell"/>
</dbReference>
<evidence type="ECO:0000256" key="1">
    <source>
        <dbReference type="ARBA" id="ARBA00004141"/>
    </source>
</evidence>
<keyword evidence="8" id="KW-1185">Reference proteome</keyword>
<protein>
    <recommendedName>
        <fullName evidence="9">Clarin-3</fullName>
    </recommendedName>
</protein>
<comment type="subcellular location">
    <subcellularLocation>
        <location evidence="1">Membrane</location>
        <topology evidence="1">Multi-pass membrane protein</topology>
    </subcellularLocation>
</comment>
<keyword evidence="3 6" id="KW-0812">Transmembrane</keyword>
<evidence type="ECO:0000256" key="4">
    <source>
        <dbReference type="ARBA" id="ARBA00022989"/>
    </source>
</evidence>
<sequence length="231" mass="25579">MPSAEKMLYFLSSALLTVIGVAVLGYGMSTEWSSSTMACSPPENNFFNGSATIRMGLFEGKESHKACPRFTLDENKVLVFERLGEVGGAGEGLHVMVVVLLVFALVASAGSILITLYNTISNPYETYMGPIGLYVCSGLSACLAFLAMVLYFLNLVSVNITKNMLLANIKQSVILKDTDVRFLTGFFMILPYIIVDLLAIFLVYLYAHMAYRQRMEQQRPTEDAPKEILMY</sequence>
<evidence type="ECO:0000256" key="6">
    <source>
        <dbReference type="SAM" id="Phobius"/>
    </source>
</evidence>
<organism evidence="7 8">
    <name type="scientific">Hemibagrus guttatus</name>
    <dbReference type="NCBI Taxonomy" id="175788"/>
    <lineage>
        <taxon>Eukaryota</taxon>
        <taxon>Metazoa</taxon>
        <taxon>Chordata</taxon>
        <taxon>Craniata</taxon>
        <taxon>Vertebrata</taxon>
        <taxon>Euteleostomi</taxon>
        <taxon>Actinopterygii</taxon>
        <taxon>Neopterygii</taxon>
        <taxon>Teleostei</taxon>
        <taxon>Ostariophysi</taxon>
        <taxon>Siluriformes</taxon>
        <taxon>Bagridae</taxon>
        <taxon>Hemibagrus</taxon>
    </lineage>
</organism>
<feature type="transmembrane region" description="Helical" evidence="6">
    <location>
        <begin position="131"/>
        <end position="153"/>
    </location>
</feature>
<evidence type="ECO:0000313" key="7">
    <source>
        <dbReference type="EMBL" id="KAK3529140.1"/>
    </source>
</evidence>
<keyword evidence="5 6" id="KW-0472">Membrane</keyword>
<accession>A0AAE0QPW2</accession>
<reference evidence="7" key="1">
    <citation type="submission" date="2023-06" db="EMBL/GenBank/DDBJ databases">
        <title>Male Hemibagrus guttatus genome.</title>
        <authorList>
            <person name="Bian C."/>
        </authorList>
    </citation>
    <scope>NUCLEOTIDE SEQUENCE</scope>
    <source>
        <strain evidence="7">Male_cb2023</strain>
        <tissue evidence="7">Muscle</tissue>
    </source>
</reference>
<dbReference type="EMBL" id="JAUCMX010000012">
    <property type="protein sequence ID" value="KAK3529140.1"/>
    <property type="molecule type" value="Genomic_DNA"/>
</dbReference>
<name>A0AAE0QPW2_9TELE</name>
<dbReference type="PANTHER" id="PTHR31548">
    <property type="entry name" value="CLARIN"/>
    <property type="match status" value="1"/>
</dbReference>
<feature type="transmembrane region" description="Helical" evidence="6">
    <location>
        <begin position="93"/>
        <end position="119"/>
    </location>
</feature>
<evidence type="ECO:0000256" key="3">
    <source>
        <dbReference type="ARBA" id="ARBA00022692"/>
    </source>
</evidence>
<feature type="transmembrane region" description="Helical" evidence="6">
    <location>
        <begin position="7"/>
        <end position="28"/>
    </location>
</feature>
<proteinExistence type="inferred from homology"/>
<feature type="transmembrane region" description="Helical" evidence="6">
    <location>
        <begin position="182"/>
        <end position="207"/>
    </location>
</feature>
<dbReference type="Pfam" id="PF25807">
    <property type="entry name" value="Clarin-2"/>
    <property type="match status" value="1"/>
</dbReference>
<evidence type="ECO:0000256" key="5">
    <source>
        <dbReference type="ARBA" id="ARBA00023136"/>
    </source>
</evidence>
<evidence type="ECO:0000256" key="2">
    <source>
        <dbReference type="ARBA" id="ARBA00005787"/>
    </source>
</evidence>